<organism evidence="1 2">
    <name type="scientific">Rhabditophanes sp. KR3021</name>
    <dbReference type="NCBI Taxonomy" id="114890"/>
    <lineage>
        <taxon>Eukaryota</taxon>
        <taxon>Metazoa</taxon>
        <taxon>Ecdysozoa</taxon>
        <taxon>Nematoda</taxon>
        <taxon>Chromadorea</taxon>
        <taxon>Rhabditida</taxon>
        <taxon>Tylenchina</taxon>
        <taxon>Panagrolaimomorpha</taxon>
        <taxon>Strongyloidoidea</taxon>
        <taxon>Alloionematidae</taxon>
        <taxon>Rhabditophanes</taxon>
    </lineage>
</organism>
<dbReference type="Proteomes" id="UP000095286">
    <property type="component" value="Unplaced"/>
</dbReference>
<reference evidence="2" key="1">
    <citation type="submission" date="2016-11" db="UniProtKB">
        <authorList>
            <consortium name="WormBaseParasite"/>
        </authorList>
    </citation>
    <scope>IDENTIFICATION</scope>
    <source>
        <strain evidence="2">KR3021</strain>
    </source>
</reference>
<evidence type="ECO:0000313" key="2">
    <source>
        <dbReference type="WBParaSite" id="RSKR_0000650500.1"/>
    </source>
</evidence>
<dbReference type="WBParaSite" id="RSKR_0000650500.1">
    <property type="protein sequence ID" value="RSKR_0000650500.1"/>
    <property type="gene ID" value="RSKR_0000650500"/>
</dbReference>
<proteinExistence type="predicted"/>
<evidence type="ECO:0000313" key="1">
    <source>
        <dbReference type="Proteomes" id="UP000095286"/>
    </source>
</evidence>
<accession>A0AC35U144</accession>
<name>A0AC35U144_9BILA</name>
<protein>
    <submittedName>
        <fullName evidence="2">BZIP domain-containing protein</fullName>
    </submittedName>
</protein>
<sequence>MQEHNMPRDNPPPKPAKTIKRVVKDVSGDLPTPVKAQSQPATKKKPSAPRLTAAQIRQNAEDEKYRAKTKAYTKYCRHSIFHHASLCDEVSRMYNRIETVNEECSMLAKKLQKYERNKIRRLQTFYRRKEAAAKRGSPQISVTDEFSNPSFSAQ</sequence>